<dbReference type="RefSeq" id="WP_076815632.1">
    <property type="nucleotide sequence ID" value="NZ_MOMC01000016.1"/>
</dbReference>
<dbReference type="Proteomes" id="UP000188929">
    <property type="component" value="Unassembled WGS sequence"/>
</dbReference>
<sequence>MEVERTPIEGQFTCGHCQLEWRQSYDVVRWTGYEGDVHEMYFRRTVPVPPPRLGQRCPRCGSLDVAWLDASFLPRRAARPVKPVVSSRWSTPEPARATLRFFTRAAHQREPLTRRFP</sequence>
<accession>A0A1V2IEP8</accession>
<name>A0A1V2IEP8_9ACTN</name>
<dbReference type="STRING" id="1834516.BL253_09025"/>
<evidence type="ECO:0000313" key="2">
    <source>
        <dbReference type="Proteomes" id="UP000188929"/>
    </source>
</evidence>
<comment type="caution">
    <text evidence="1">The sequence shown here is derived from an EMBL/GenBank/DDBJ whole genome shotgun (WGS) entry which is preliminary data.</text>
</comment>
<organism evidence="1 2">
    <name type="scientific">Pseudofrankia asymbiotica</name>
    <dbReference type="NCBI Taxonomy" id="1834516"/>
    <lineage>
        <taxon>Bacteria</taxon>
        <taxon>Bacillati</taxon>
        <taxon>Actinomycetota</taxon>
        <taxon>Actinomycetes</taxon>
        <taxon>Frankiales</taxon>
        <taxon>Frankiaceae</taxon>
        <taxon>Pseudofrankia</taxon>
    </lineage>
</organism>
<dbReference type="OrthoDB" id="3872345at2"/>
<keyword evidence="2" id="KW-1185">Reference proteome</keyword>
<dbReference type="EMBL" id="MOMC01000016">
    <property type="protein sequence ID" value="ONH31490.1"/>
    <property type="molecule type" value="Genomic_DNA"/>
</dbReference>
<gene>
    <name evidence="1" type="ORF">BL253_09025</name>
</gene>
<reference evidence="2" key="1">
    <citation type="submission" date="2016-10" db="EMBL/GenBank/DDBJ databases">
        <title>Frankia sp. NRRL B-16386 Genome sequencing.</title>
        <authorList>
            <person name="Ghodhbane-Gtari F."/>
            <person name="Swanson E."/>
            <person name="Gueddou A."/>
            <person name="Hezbri K."/>
            <person name="Ktari K."/>
            <person name="Nouioui I."/>
            <person name="Morris K."/>
            <person name="Simpson S."/>
            <person name="Abebe-Akele F."/>
            <person name="Thomas K."/>
            <person name="Gtari M."/>
            <person name="Tisa L.S."/>
        </authorList>
    </citation>
    <scope>NUCLEOTIDE SEQUENCE [LARGE SCALE GENOMIC DNA]</scope>
    <source>
        <strain evidence="2">NRRL B-16386</strain>
    </source>
</reference>
<dbReference type="AlphaFoldDB" id="A0A1V2IEP8"/>
<proteinExistence type="predicted"/>
<evidence type="ECO:0000313" key="1">
    <source>
        <dbReference type="EMBL" id="ONH31490.1"/>
    </source>
</evidence>
<protein>
    <submittedName>
        <fullName evidence="1">Uncharacterized protein</fullName>
    </submittedName>
</protein>